<dbReference type="InterPro" id="IPR014748">
    <property type="entry name" value="Enoyl-CoA_hydra_C"/>
</dbReference>
<dbReference type="Pfam" id="PF00378">
    <property type="entry name" value="ECH_1"/>
    <property type="match status" value="1"/>
</dbReference>
<dbReference type="GO" id="GO:0006635">
    <property type="term" value="P:fatty acid beta-oxidation"/>
    <property type="evidence" value="ECO:0007669"/>
    <property type="project" value="TreeGrafter"/>
</dbReference>
<dbReference type="PROSITE" id="PS00166">
    <property type="entry name" value="ENOYL_COA_HYDRATASE"/>
    <property type="match status" value="1"/>
</dbReference>
<dbReference type="PANTHER" id="PTHR11941:SF169">
    <property type="entry name" value="(7AS)-7A-METHYL-1,5-DIOXO-2,3,5,6,7,7A-HEXAHYDRO-1H-INDENE-CARBOXYL-COA HYDROLASE"/>
    <property type="match status" value="1"/>
</dbReference>
<dbReference type="InterPro" id="IPR001753">
    <property type="entry name" value="Enoyl-CoA_hydra/iso"/>
</dbReference>
<proteinExistence type="inferred from homology"/>
<gene>
    <name evidence="9" type="primary">caiD_10</name>
    <name evidence="9" type="ORF">B7C42_07507</name>
</gene>
<evidence type="ECO:0000256" key="7">
    <source>
        <dbReference type="ARBA" id="ARBA00023717"/>
    </source>
</evidence>
<evidence type="ECO:0000256" key="3">
    <source>
        <dbReference type="ARBA" id="ARBA00022832"/>
    </source>
</evidence>
<dbReference type="RefSeq" id="WP_039778545.1">
    <property type="nucleotide sequence ID" value="NZ_JAAXOR010000001.1"/>
</dbReference>
<evidence type="ECO:0000256" key="4">
    <source>
        <dbReference type="ARBA" id="ARBA00023098"/>
    </source>
</evidence>
<dbReference type="EC" id="4.2.1.149" evidence="9"/>
<sequence>MDKPVITQTFGNVMVITINRPEVRNAIDSRVFHGLGDAANELDERSDLAVGVLTGAGGTFCSGMDLKAYSAGNFGSGGRNLTADPPTKPLIAAVEGWALAGGCELALACDLVVAAENATFGLPEVTRGLIASGGGLLRLPKTVPYRIAMEIALTGAHFTAELACRYGLVNRLTPPGSALEEARRLAETISMNAPLAIRATKAVIRDSAGWTDASAWAAQAPVAAAIFDSDDAREGARAFVEKRTPQWSER</sequence>
<evidence type="ECO:0000256" key="1">
    <source>
        <dbReference type="ARBA" id="ARBA00002994"/>
    </source>
</evidence>
<comment type="similarity">
    <text evidence="2 8">Belongs to the enoyl-CoA hydratase/isomerase family.</text>
</comment>
<keyword evidence="10" id="KW-1185">Reference proteome</keyword>
<evidence type="ECO:0000313" key="9">
    <source>
        <dbReference type="EMBL" id="OXR40449.1"/>
    </source>
</evidence>
<reference evidence="9 10" key="1">
    <citation type="submission" date="2017-07" db="EMBL/GenBank/DDBJ databases">
        <title>First draft Genome Sequence of Nocardia cerradoensis isolated from human infection.</title>
        <authorList>
            <person name="Carrasco G."/>
        </authorList>
    </citation>
    <scope>NUCLEOTIDE SEQUENCE [LARGE SCALE GENOMIC DNA]</scope>
    <source>
        <strain evidence="9 10">CNM20130759</strain>
    </source>
</reference>
<dbReference type="GO" id="GO:0018812">
    <property type="term" value="F:3-hydroxyacyl-CoA dehydratase activity"/>
    <property type="evidence" value="ECO:0007669"/>
    <property type="project" value="RHEA"/>
</dbReference>
<dbReference type="CDD" id="cd06558">
    <property type="entry name" value="crotonase-like"/>
    <property type="match status" value="1"/>
</dbReference>
<comment type="catalytic activity">
    <reaction evidence="7">
        <text>a 4-saturated-(3S)-3-hydroxyacyl-CoA = a (3E)-enoyl-CoA + H2O</text>
        <dbReference type="Rhea" id="RHEA:20724"/>
        <dbReference type="ChEBI" id="CHEBI:15377"/>
        <dbReference type="ChEBI" id="CHEBI:58521"/>
        <dbReference type="ChEBI" id="CHEBI:137480"/>
        <dbReference type="EC" id="4.2.1.17"/>
    </reaction>
</comment>
<dbReference type="InterPro" id="IPR018376">
    <property type="entry name" value="Enoyl-CoA_hyd/isom_CS"/>
</dbReference>
<dbReference type="AlphaFoldDB" id="A0A231GUZ4"/>
<evidence type="ECO:0000256" key="5">
    <source>
        <dbReference type="ARBA" id="ARBA00023239"/>
    </source>
</evidence>
<comment type="caution">
    <text evidence="9">The sequence shown here is derived from an EMBL/GenBank/DDBJ whole genome shotgun (WGS) entry which is preliminary data.</text>
</comment>
<accession>A0A231GUZ4</accession>
<protein>
    <submittedName>
        <fullName evidence="9">Carnitinyl-CoA dehydratase</fullName>
        <ecNumber evidence="9">4.2.1.149</ecNumber>
    </submittedName>
</protein>
<dbReference type="Gene3D" id="3.90.226.20">
    <property type="match status" value="1"/>
</dbReference>
<keyword evidence="4" id="KW-0443">Lipid metabolism</keyword>
<comment type="catalytic activity">
    <reaction evidence="6">
        <text>a (3S)-3-hydroxyacyl-CoA = a (2E)-enoyl-CoA + H2O</text>
        <dbReference type="Rhea" id="RHEA:16105"/>
        <dbReference type="ChEBI" id="CHEBI:15377"/>
        <dbReference type="ChEBI" id="CHEBI:57318"/>
        <dbReference type="ChEBI" id="CHEBI:58856"/>
        <dbReference type="EC" id="4.2.1.17"/>
    </reaction>
</comment>
<dbReference type="InterPro" id="IPR029045">
    <property type="entry name" value="ClpP/crotonase-like_dom_sf"/>
</dbReference>
<evidence type="ECO:0000256" key="2">
    <source>
        <dbReference type="ARBA" id="ARBA00005254"/>
    </source>
</evidence>
<keyword evidence="3" id="KW-0276">Fatty acid metabolism</keyword>
<name>A0A231GUZ4_9NOCA</name>
<organism evidence="9 10">
    <name type="scientific">Nocardia cerradoensis</name>
    <dbReference type="NCBI Taxonomy" id="85688"/>
    <lineage>
        <taxon>Bacteria</taxon>
        <taxon>Bacillati</taxon>
        <taxon>Actinomycetota</taxon>
        <taxon>Actinomycetes</taxon>
        <taxon>Mycobacteriales</taxon>
        <taxon>Nocardiaceae</taxon>
        <taxon>Nocardia</taxon>
    </lineage>
</organism>
<dbReference type="EMBL" id="NGAF01000032">
    <property type="protein sequence ID" value="OXR40449.1"/>
    <property type="molecule type" value="Genomic_DNA"/>
</dbReference>
<dbReference type="Proteomes" id="UP000215506">
    <property type="component" value="Unassembled WGS sequence"/>
</dbReference>
<dbReference type="Gene3D" id="3.30.300.220">
    <property type="match status" value="1"/>
</dbReference>
<evidence type="ECO:0000256" key="8">
    <source>
        <dbReference type="RuleBase" id="RU003707"/>
    </source>
</evidence>
<evidence type="ECO:0000256" key="6">
    <source>
        <dbReference type="ARBA" id="ARBA00023709"/>
    </source>
</evidence>
<dbReference type="PANTHER" id="PTHR11941">
    <property type="entry name" value="ENOYL-COA HYDRATASE-RELATED"/>
    <property type="match status" value="1"/>
</dbReference>
<dbReference type="NCBIfam" id="NF006100">
    <property type="entry name" value="PRK08252.1"/>
    <property type="match status" value="1"/>
</dbReference>
<dbReference type="SUPFAM" id="SSF52096">
    <property type="entry name" value="ClpP/crotonase"/>
    <property type="match status" value="1"/>
</dbReference>
<dbReference type="Gene3D" id="1.10.12.10">
    <property type="entry name" value="Lyase 2-enoyl-coa Hydratase, Chain A, domain 2"/>
    <property type="match status" value="1"/>
</dbReference>
<comment type="function">
    <text evidence="1">Could possibly oxidize fatty acids using specific components.</text>
</comment>
<keyword evidence="5 9" id="KW-0456">Lyase</keyword>
<evidence type="ECO:0000313" key="10">
    <source>
        <dbReference type="Proteomes" id="UP000215506"/>
    </source>
</evidence>